<keyword evidence="26" id="KW-1185">Reference proteome</keyword>
<dbReference type="PANTHER" id="PTHR23033">
    <property type="entry name" value="BETA1,3-GALACTOSYLTRANSFERASE"/>
    <property type="match status" value="1"/>
</dbReference>
<name>A0A1I7VU13_LOALO</name>
<dbReference type="STRING" id="7209.A0A1I7VU13"/>
<proteinExistence type="inferred from homology"/>
<dbReference type="GO" id="GO:0016020">
    <property type="term" value="C:membrane"/>
    <property type="evidence" value="ECO:0007669"/>
    <property type="project" value="UniProtKB-SubCell"/>
</dbReference>
<evidence type="ECO:0000256" key="22">
    <source>
        <dbReference type="ARBA" id="ARBA00059245"/>
    </source>
</evidence>
<keyword evidence="15" id="KW-1015">Disulfide bond</keyword>
<evidence type="ECO:0000256" key="1">
    <source>
        <dbReference type="ARBA" id="ARBA00001936"/>
    </source>
</evidence>
<protein>
    <recommendedName>
        <fullName evidence="18">Glycoprotein-N-acetylgalactosamine 3-beta-galactosyltransferase 1</fullName>
        <ecNumber evidence="6">2.4.1.122</ecNumber>
    </recommendedName>
    <alternativeName>
        <fullName evidence="20">Core 1 O-glycan T-synthase</fullName>
    </alternativeName>
    <alternativeName>
        <fullName evidence="21">Core 1 UDP-galactose:N-acetylgalactosamine-alpha-R beta 1,3-galactosyltransferase 1</fullName>
    </alternativeName>
    <alternativeName>
        <fullName evidence="19">Core 1 beta1,3-galactosyltransferase 1</fullName>
    </alternativeName>
</protein>
<evidence type="ECO:0000256" key="11">
    <source>
        <dbReference type="ARBA" id="ARBA00022741"/>
    </source>
</evidence>
<evidence type="ECO:0000313" key="27">
    <source>
        <dbReference type="WBParaSite" id="EN70_6267"/>
    </source>
</evidence>
<keyword evidence="7" id="KW-0328">Glycosyltransferase</keyword>
<keyword evidence="11" id="KW-0547">Nucleotide-binding</keyword>
<dbReference type="FunFam" id="3.90.550.50:FF:000017">
    <property type="entry name" value="Glycoprotein-N-acetylgalactosamine 3-beta-galactosyltransferase 1"/>
    <property type="match status" value="1"/>
</dbReference>
<dbReference type="GO" id="GO:0005975">
    <property type="term" value="P:carbohydrate metabolic process"/>
    <property type="evidence" value="ECO:0007669"/>
    <property type="project" value="InterPro"/>
</dbReference>
<evidence type="ECO:0000256" key="3">
    <source>
        <dbReference type="ARBA" id="ARBA00004922"/>
    </source>
</evidence>
<dbReference type="Gene3D" id="3.30.420.40">
    <property type="match status" value="2"/>
</dbReference>
<keyword evidence="16" id="KW-0325">Glycoprotein</keyword>
<feature type="domain" description="Fringe-like glycosyltransferase" evidence="25">
    <location>
        <begin position="98"/>
        <end position="270"/>
    </location>
</feature>
<keyword evidence="10" id="KW-0479">Metal-binding</keyword>
<evidence type="ECO:0000256" key="12">
    <source>
        <dbReference type="ARBA" id="ARBA00022968"/>
    </source>
</evidence>
<dbReference type="SUPFAM" id="SSF53067">
    <property type="entry name" value="Actin-like ATPase domain"/>
    <property type="match status" value="2"/>
</dbReference>
<dbReference type="Gene3D" id="3.90.550.50">
    <property type="match status" value="1"/>
</dbReference>
<evidence type="ECO:0000256" key="21">
    <source>
        <dbReference type="ARBA" id="ARBA00043065"/>
    </source>
</evidence>
<accession>A0A1I7VU13</accession>
<evidence type="ECO:0000256" key="13">
    <source>
        <dbReference type="ARBA" id="ARBA00022989"/>
    </source>
</evidence>
<reference evidence="27" key="2">
    <citation type="submission" date="2016-11" db="UniProtKB">
        <authorList>
            <consortium name="WormBaseParasite"/>
        </authorList>
    </citation>
    <scope>IDENTIFICATION</scope>
</reference>
<evidence type="ECO:0000256" key="16">
    <source>
        <dbReference type="ARBA" id="ARBA00023180"/>
    </source>
</evidence>
<evidence type="ECO:0000259" key="24">
    <source>
        <dbReference type="Pfam" id="PF00370"/>
    </source>
</evidence>
<dbReference type="Pfam" id="PF02434">
    <property type="entry name" value="Fringe"/>
    <property type="match status" value="1"/>
</dbReference>
<dbReference type="EC" id="2.4.1.122" evidence="6"/>
<evidence type="ECO:0000256" key="7">
    <source>
        <dbReference type="ARBA" id="ARBA00022676"/>
    </source>
</evidence>
<evidence type="ECO:0000256" key="5">
    <source>
        <dbReference type="ARBA" id="ARBA00011748"/>
    </source>
</evidence>
<sequence>MPLNVRLLSSGFYVLVGVIIGFSLSFLSLSGNQTVTSPMTGLIIKNPRRISSHFNDAHNEWEVDDNNAPTAAMYFHENGTSLHDDNNAMAKLLESKVRIFCWILTGKQNHEKRARHVKATWSRRCSKYLFMSSETDPSLPSINLNITEGRDHLWAKTKAAFKYLHDFYLDDYDWFLKADDDTYVILENLRFMLLAHDPNEPVWFGCKFKPFTKQGYMSGGAGYVLSRSALKKFVTEALPDSNKCKKSESGAEDAEIGKCLERVGVKAGDSRDAEGHHRFLPFVPEHHLMPGHVDKKFWFWQYTYYPVEQGPECCSDYAISFHYVNPSLMYVLEYLIYHLRPFGITKNSLSVIEAYRLAVKNMGPDDVFKKVFAPNKSVISVSRDSDILPKPSSKVETMAKKTDRLSMEEVAVGDFIGIDIGTTSIKCCILDINGRILAEKSAVHDAWLKNGSKLYREQDPVKILDVLHNLMKSMEVNLSLNVTVSITGQMHGIVLWNGQDLAEGKFNCSPLITWMDERVPTTFLDSLPRWECGCLHVGFGMVTLAWLHSCGQLSAAWTCCGTIMDMNELVPMHILPTICSAEEIIGSVKRANFCLPTGAKLLASCGDLQTTVYPLLEPGTAVLNLGTSAQLCFSPTIDHVVSTPLLTKPFFGESGKKKIIVAASMNGGNAINLIAEKIVEWASQLISDAHDLQVDYEKLNNILSEIGKCLSSTIDVQPVFIPERANNISSCISGISSSTTIEELLYRTASGIVSNLFRLLSPHQLREWGIKRIKLAGNASRNYFIDEIIRQCQGLLEVIASADTYPKCNAAYGAALHALHFTLAK</sequence>
<evidence type="ECO:0000256" key="2">
    <source>
        <dbReference type="ARBA" id="ARBA00004606"/>
    </source>
</evidence>
<keyword evidence="12" id="KW-0735">Signal-anchor</keyword>
<feature type="transmembrane region" description="Helical" evidence="23">
    <location>
        <begin position="12"/>
        <end position="29"/>
    </location>
</feature>
<evidence type="ECO:0000256" key="9">
    <source>
        <dbReference type="ARBA" id="ARBA00022692"/>
    </source>
</evidence>
<evidence type="ECO:0000256" key="15">
    <source>
        <dbReference type="ARBA" id="ARBA00023157"/>
    </source>
</evidence>
<evidence type="ECO:0000256" key="6">
    <source>
        <dbReference type="ARBA" id="ARBA00012557"/>
    </source>
</evidence>
<dbReference type="CDD" id="cd07777">
    <property type="entry name" value="ASKHA_NBD_FGGY_SHK"/>
    <property type="match status" value="1"/>
</dbReference>
<dbReference type="GO" id="GO:0016301">
    <property type="term" value="F:kinase activity"/>
    <property type="evidence" value="ECO:0007669"/>
    <property type="project" value="InterPro"/>
</dbReference>
<dbReference type="InterPro" id="IPR018484">
    <property type="entry name" value="FGGY_N"/>
</dbReference>
<dbReference type="InterPro" id="IPR003378">
    <property type="entry name" value="Fringe-like_glycosylTrfase"/>
</dbReference>
<comment type="similarity">
    <text evidence="4">Belongs to the glycosyltransferase 31 family. Beta3-Gal-T subfamily.</text>
</comment>
<dbReference type="AlphaFoldDB" id="A0A1I7VU13"/>
<evidence type="ECO:0000256" key="23">
    <source>
        <dbReference type="SAM" id="Phobius"/>
    </source>
</evidence>
<evidence type="ECO:0000256" key="20">
    <source>
        <dbReference type="ARBA" id="ARBA00042009"/>
    </source>
</evidence>
<evidence type="ECO:0000256" key="10">
    <source>
        <dbReference type="ARBA" id="ARBA00022723"/>
    </source>
</evidence>
<dbReference type="GO" id="GO:0016263">
    <property type="term" value="F:glycoprotein-N-acetylgalactosamine 3-beta-galactosyltransferase activity"/>
    <property type="evidence" value="ECO:0007669"/>
    <property type="project" value="UniProtKB-EC"/>
</dbReference>
<comment type="cofactor">
    <cofactor evidence="1">
        <name>Mn(2+)</name>
        <dbReference type="ChEBI" id="CHEBI:29035"/>
    </cofactor>
</comment>
<dbReference type="Pfam" id="PF00370">
    <property type="entry name" value="FGGY_N"/>
    <property type="match status" value="1"/>
</dbReference>
<dbReference type="UniPathway" id="UPA00378"/>
<organism evidence="26 27">
    <name type="scientific">Loa loa</name>
    <name type="common">Eye worm</name>
    <name type="synonym">Filaria loa</name>
    <dbReference type="NCBI Taxonomy" id="7209"/>
    <lineage>
        <taxon>Eukaryota</taxon>
        <taxon>Metazoa</taxon>
        <taxon>Ecdysozoa</taxon>
        <taxon>Nematoda</taxon>
        <taxon>Chromadorea</taxon>
        <taxon>Rhabditida</taxon>
        <taxon>Spirurina</taxon>
        <taxon>Spiruromorpha</taxon>
        <taxon>Filarioidea</taxon>
        <taxon>Onchocercidae</taxon>
        <taxon>Loa</taxon>
    </lineage>
</organism>
<dbReference type="PANTHER" id="PTHR23033:SF14">
    <property type="entry name" value="GLYCOPROTEIN-N-ACETYLGALACTOSAMINE 3-BETA-GALACTOSYLTRANSFERASE 1-RELATED"/>
    <property type="match status" value="1"/>
</dbReference>
<evidence type="ECO:0000256" key="19">
    <source>
        <dbReference type="ARBA" id="ARBA00041226"/>
    </source>
</evidence>
<evidence type="ECO:0000256" key="14">
    <source>
        <dbReference type="ARBA" id="ARBA00023136"/>
    </source>
</evidence>
<comment type="subunit">
    <text evidence="5">Homodimer; disulfide-linked.</text>
</comment>
<evidence type="ECO:0000256" key="4">
    <source>
        <dbReference type="ARBA" id="ARBA00006462"/>
    </source>
</evidence>
<evidence type="ECO:0000256" key="18">
    <source>
        <dbReference type="ARBA" id="ARBA00040898"/>
    </source>
</evidence>
<dbReference type="WBParaSite" id="EN70_6267">
    <property type="protein sequence ID" value="EN70_6267"/>
    <property type="gene ID" value="EN70_6267"/>
</dbReference>
<evidence type="ECO:0000256" key="17">
    <source>
        <dbReference type="ARBA" id="ARBA00023211"/>
    </source>
</evidence>
<comment type="subcellular location">
    <subcellularLocation>
        <location evidence="2">Membrane</location>
        <topology evidence="2">Single-pass type II membrane protein</topology>
    </subcellularLocation>
</comment>
<keyword evidence="9 23" id="KW-0812">Transmembrane</keyword>
<keyword evidence="14 23" id="KW-0472">Membrane</keyword>
<dbReference type="Proteomes" id="UP000095285">
    <property type="component" value="Unassembled WGS sequence"/>
</dbReference>
<dbReference type="eggNOG" id="KOG2246">
    <property type="taxonomic scope" value="Eukaryota"/>
</dbReference>
<evidence type="ECO:0000259" key="25">
    <source>
        <dbReference type="Pfam" id="PF02434"/>
    </source>
</evidence>
<evidence type="ECO:0000313" key="26">
    <source>
        <dbReference type="Proteomes" id="UP000095285"/>
    </source>
</evidence>
<comment type="function">
    <text evidence="22">Glycosyltransferase that generates the core 1 O-glycan Gal-beta1-3GalNAc-alpha1-Ser/Thr (T antigen), which is a precursor for many extended O-glycans in glycoproteins.</text>
</comment>
<keyword evidence="13 23" id="KW-1133">Transmembrane helix</keyword>
<comment type="pathway">
    <text evidence="3">Protein modification; protein glycosylation.</text>
</comment>
<evidence type="ECO:0000256" key="8">
    <source>
        <dbReference type="ARBA" id="ARBA00022679"/>
    </source>
</evidence>
<keyword evidence="8" id="KW-0808">Transferase</keyword>
<dbReference type="GO" id="GO:0000166">
    <property type="term" value="F:nucleotide binding"/>
    <property type="evidence" value="ECO:0007669"/>
    <property type="project" value="UniProtKB-KW"/>
</dbReference>
<reference evidence="26" key="1">
    <citation type="submission" date="2012-04" db="EMBL/GenBank/DDBJ databases">
        <title>The Genome Sequence of Loa loa.</title>
        <authorList>
            <consortium name="The Broad Institute Genome Sequencing Platform"/>
            <consortium name="Broad Institute Genome Sequencing Center for Infectious Disease"/>
            <person name="Nutman T.B."/>
            <person name="Fink D.L."/>
            <person name="Russ C."/>
            <person name="Young S."/>
            <person name="Zeng Q."/>
            <person name="Gargeya S."/>
            <person name="Alvarado L."/>
            <person name="Berlin A."/>
            <person name="Chapman S.B."/>
            <person name="Chen Z."/>
            <person name="Freedman E."/>
            <person name="Gellesch M."/>
            <person name="Goldberg J."/>
            <person name="Griggs A."/>
            <person name="Gujja S."/>
            <person name="Heilman E.R."/>
            <person name="Heiman D."/>
            <person name="Howarth C."/>
            <person name="Mehta T."/>
            <person name="Neiman D."/>
            <person name="Pearson M."/>
            <person name="Roberts A."/>
            <person name="Saif S."/>
            <person name="Shea T."/>
            <person name="Shenoy N."/>
            <person name="Sisk P."/>
            <person name="Stolte C."/>
            <person name="Sykes S."/>
            <person name="White J."/>
            <person name="Yandava C."/>
            <person name="Haas B."/>
            <person name="Henn M.R."/>
            <person name="Nusbaum C."/>
            <person name="Birren B."/>
        </authorList>
    </citation>
    <scope>NUCLEOTIDE SEQUENCE [LARGE SCALE GENOMIC DNA]</scope>
</reference>
<dbReference type="GO" id="GO:0030145">
    <property type="term" value="F:manganese ion binding"/>
    <property type="evidence" value="ECO:0007669"/>
    <property type="project" value="UniProtKB-ARBA"/>
</dbReference>
<dbReference type="InterPro" id="IPR043129">
    <property type="entry name" value="ATPase_NBD"/>
</dbReference>
<dbReference type="InterPro" id="IPR026050">
    <property type="entry name" value="C1GALT1/C1GALT1_chp1"/>
</dbReference>
<keyword evidence="17" id="KW-0464">Manganese</keyword>
<feature type="domain" description="Carbohydrate kinase FGGY N-terminal" evidence="24">
    <location>
        <begin position="416"/>
        <end position="519"/>
    </location>
</feature>